<name>A0A4U8YVS7_METTU</name>
<evidence type="ECO:0000313" key="1">
    <source>
        <dbReference type="EMBL" id="VFU07028.1"/>
    </source>
</evidence>
<gene>
    <name evidence="1" type="ORF">MTUNDRAET4_0135</name>
</gene>
<dbReference type="Proteomes" id="UP000294360">
    <property type="component" value="Chromosome"/>
</dbReference>
<organism evidence="1 2">
    <name type="scientific">Methylocella tundrae</name>
    <dbReference type="NCBI Taxonomy" id="227605"/>
    <lineage>
        <taxon>Bacteria</taxon>
        <taxon>Pseudomonadati</taxon>
        <taxon>Pseudomonadota</taxon>
        <taxon>Alphaproteobacteria</taxon>
        <taxon>Hyphomicrobiales</taxon>
        <taxon>Beijerinckiaceae</taxon>
        <taxon>Methylocella</taxon>
    </lineage>
</organism>
<accession>A0A4U8YVS7</accession>
<protein>
    <submittedName>
        <fullName evidence="1">Uncharacterized protein</fullName>
    </submittedName>
</protein>
<proteinExistence type="predicted"/>
<reference evidence="1 2" key="1">
    <citation type="submission" date="2019-03" db="EMBL/GenBank/DDBJ databases">
        <authorList>
            <person name="Kox A.R. M."/>
        </authorList>
    </citation>
    <scope>NUCLEOTIDE SEQUENCE [LARGE SCALE GENOMIC DNA]</scope>
    <source>
        <strain evidence="1">MTUNDRAET4 annotated genome</strain>
    </source>
</reference>
<sequence length="88" mass="9207">MAGSNPPGSTKFFRKLMSAALAGALTDRAANASPPARAAKSFGVLAGRPKFIGAETRAGVTPRPLQRRVEAHMPDGMVQPGSSEWMRG</sequence>
<dbReference type="AlphaFoldDB" id="A0A4U8YVS7"/>
<evidence type="ECO:0000313" key="2">
    <source>
        <dbReference type="Proteomes" id="UP000294360"/>
    </source>
</evidence>
<dbReference type="EMBL" id="LR536450">
    <property type="protein sequence ID" value="VFU07028.1"/>
    <property type="molecule type" value="Genomic_DNA"/>
</dbReference>
<dbReference type="KEGG" id="mtun:MTUNDRAET4_0135"/>